<evidence type="ECO:0000256" key="6">
    <source>
        <dbReference type="RuleBase" id="RU000461"/>
    </source>
</evidence>
<evidence type="ECO:0000256" key="7">
    <source>
        <dbReference type="SAM" id="MobiDB-lite"/>
    </source>
</evidence>
<sequence>MTVIDESDLREDLKEPQRVSGGEGEHGHLDELATDPIALFWRIRNECGDVGKFQLADREVVLVTGAQANEEFFRAPDELLDQAAAYPFMTPVFGEGVVFDTSPEERSKALHNQALKGAHMKQHAITIPNEVERMIANWGEEGEIDLLEFFGELTLYTSSACLIGRKFRESLSKRISEIYHDLERGTDPLAYVDCHADIESFRRRDAARAELVEFMAEILTEREANPESDKDKRDLLDVLVSLKNADGTPMFSADTVTGMFISMMFAGHHTTQGTAAWTLLELLRNPGYMEQVVAELDDIYTDKGEGKPAYSFAAMRQIPKLEASLKEALRLHPPLIILMRVAQQDIEIEGHIVHKGQSIAVSPAVSNRLQPDFVDPESFDPDRYFDPRQEDLANRWTWIPFGAGRHRCVGAPFAIMQLKAIFSVLLQNYEFELSQPPESYHNDHSKMVVQLAQPCKVRYRRRVVPAAR</sequence>
<keyword evidence="4 5" id="KW-0408">Iron</keyword>
<evidence type="ECO:0000256" key="5">
    <source>
        <dbReference type="PIRSR" id="PIRSR602403-1"/>
    </source>
</evidence>
<dbReference type="InterPro" id="IPR050529">
    <property type="entry name" value="CYP450_sterol_14alpha_dmase"/>
</dbReference>
<dbReference type="InterPro" id="IPR001128">
    <property type="entry name" value="Cyt_P450"/>
</dbReference>
<keyword evidence="6" id="KW-0503">Monooxygenase</keyword>
<comment type="similarity">
    <text evidence="1 6">Belongs to the cytochrome P450 family.</text>
</comment>
<dbReference type="GO" id="GO:0004497">
    <property type="term" value="F:monooxygenase activity"/>
    <property type="evidence" value="ECO:0007669"/>
    <property type="project" value="UniProtKB-KW"/>
</dbReference>
<feature type="region of interest" description="Disordered" evidence="7">
    <location>
        <begin position="1"/>
        <end position="29"/>
    </location>
</feature>
<dbReference type="InterPro" id="IPR036396">
    <property type="entry name" value="Cyt_P450_sf"/>
</dbReference>
<dbReference type="AlphaFoldDB" id="A0A857MFC9"/>
<evidence type="ECO:0000313" key="8">
    <source>
        <dbReference type="EMBL" id="QHN40868.1"/>
    </source>
</evidence>
<keyword evidence="6" id="KW-0560">Oxidoreductase</keyword>
<dbReference type="PANTHER" id="PTHR24304:SF2">
    <property type="entry name" value="24-HYDROXYCHOLESTEROL 7-ALPHA-HYDROXYLASE"/>
    <property type="match status" value="1"/>
</dbReference>
<dbReference type="SUPFAM" id="SSF48264">
    <property type="entry name" value="Cytochrome P450"/>
    <property type="match status" value="1"/>
</dbReference>
<gene>
    <name evidence="8" type="ORF">GII30_18415</name>
</gene>
<organism evidence="8">
    <name type="scientific">Gordonia amarae</name>
    <dbReference type="NCBI Taxonomy" id="36821"/>
    <lineage>
        <taxon>Bacteria</taxon>
        <taxon>Bacillati</taxon>
        <taxon>Actinomycetota</taxon>
        <taxon>Actinomycetes</taxon>
        <taxon>Mycobacteriales</taxon>
        <taxon>Gordoniaceae</taxon>
        <taxon>Gordonia</taxon>
    </lineage>
</organism>
<dbReference type="PROSITE" id="PS00086">
    <property type="entry name" value="CYTOCHROME_P450"/>
    <property type="match status" value="1"/>
</dbReference>
<reference evidence="8" key="1">
    <citation type="journal article" date="2021" name="Nat. Microbiol.">
        <title>Cocultivation of an ultrasmall environmental parasitic bacterium with lytic ability against bacteria associated with wastewater foams.</title>
        <authorList>
            <person name="Batinovic S."/>
            <person name="Rose J.J.A."/>
            <person name="Ratcliffe J."/>
            <person name="Seviour R.J."/>
            <person name="Petrovski S."/>
        </authorList>
    </citation>
    <scope>NUCLEOTIDE SEQUENCE</scope>
    <source>
        <strain evidence="8">CON44</strain>
    </source>
</reference>
<dbReference type="GO" id="GO:0005506">
    <property type="term" value="F:iron ion binding"/>
    <property type="evidence" value="ECO:0007669"/>
    <property type="project" value="InterPro"/>
</dbReference>
<accession>A0A857MFC9</accession>
<keyword evidence="3 5" id="KW-0479">Metal-binding</keyword>
<dbReference type="Gene3D" id="1.10.630.10">
    <property type="entry name" value="Cytochrome P450"/>
    <property type="match status" value="1"/>
</dbReference>
<dbReference type="InterPro" id="IPR017972">
    <property type="entry name" value="Cyt_P450_CS"/>
</dbReference>
<dbReference type="PRINTS" id="PR00385">
    <property type="entry name" value="P450"/>
</dbReference>
<evidence type="ECO:0000256" key="3">
    <source>
        <dbReference type="ARBA" id="ARBA00022723"/>
    </source>
</evidence>
<evidence type="ECO:0000256" key="2">
    <source>
        <dbReference type="ARBA" id="ARBA00022617"/>
    </source>
</evidence>
<protein>
    <submittedName>
        <fullName evidence="8">Cytochrome P450</fullName>
    </submittedName>
</protein>
<dbReference type="PANTHER" id="PTHR24304">
    <property type="entry name" value="CYTOCHROME P450 FAMILY 7"/>
    <property type="match status" value="1"/>
</dbReference>
<dbReference type="InterPro" id="IPR002403">
    <property type="entry name" value="Cyt_P450_E_grp-IV"/>
</dbReference>
<keyword evidence="2 5" id="KW-0349">Heme</keyword>
<dbReference type="EMBL" id="CP045810">
    <property type="protein sequence ID" value="QHN40868.1"/>
    <property type="molecule type" value="Genomic_DNA"/>
</dbReference>
<comment type="cofactor">
    <cofactor evidence="5">
        <name>heme</name>
        <dbReference type="ChEBI" id="CHEBI:30413"/>
    </cofactor>
</comment>
<evidence type="ECO:0000256" key="1">
    <source>
        <dbReference type="ARBA" id="ARBA00010617"/>
    </source>
</evidence>
<name>A0A857MFC9_9ACTN</name>
<dbReference type="PRINTS" id="PR00465">
    <property type="entry name" value="EP450IV"/>
</dbReference>
<dbReference type="GO" id="GO:0020037">
    <property type="term" value="F:heme binding"/>
    <property type="evidence" value="ECO:0007669"/>
    <property type="project" value="InterPro"/>
</dbReference>
<dbReference type="RefSeq" id="WP_005188429.1">
    <property type="nucleotide sequence ID" value="NZ_CP045804.1"/>
</dbReference>
<dbReference type="CDD" id="cd11042">
    <property type="entry name" value="CYP51-like"/>
    <property type="match status" value="1"/>
</dbReference>
<evidence type="ECO:0000256" key="4">
    <source>
        <dbReference type="ARBA" id="ARBA00023004"/>
    </source>
</evidence>
<feature type="binding site" description="axial binding residue" evidence="5">
    <location>
        <position position="408"/>
    </location>
    <ligand>
        <name>heme</name>
        <dbReference type="ChEBI" id="CHEBI:30413"/>
    </ligand>
    <ligandPart>
        <name>Fe</name>
        <dbReference type="ChEBI" id="CHEBI:18248"/>
    </ligandPart>
</feature>
<dbReference type="GO" id="GO:0016705">
    <property type="term" value="F:oxidoreductase activity, acting on paired donors, with incorporation or reduction of molecular oxygen"/>
    <property type="evidence" value="ECO:0007669"/>
    <property type="project" value="InterPro"/>
</dbReference>
<proteinExistence type="inferred from homology"/>
<feature type="compositionally biased region" description="Basic and acidic residues" evidence="7">
    <location>
        <begin position="10"/>
        <end position="29"/>
    </location>
</feature>
<dbReference type="Pfam" id="PF00067">
    <property type="entry name" value="p450"/>
    <property type="match status" value="1"/>
</dbReference>